<feature type="transmembrane region" description="Helical" evidence="9">
    <location>
        <begin position="128"/>
        <end position="146"/>
    </location>
</feature>
<evidence type="ECO:0000256" key="1">
    <source>
        <dbReference type="ARBA" id="ARBA00004141"/>
    </source>
</evidence>
<evidence type="ECO:0000313" key="12">
    <source>
        <dbReference type="EMBL" id="TPP60714.1"/>
    </source>
</evidence>
<keyword evidence="6 9" id="KW-0472">Membrane</keyword>
<keyword evidence="13" id="KW-1185">Reference proteome</keyword>
<dbReference type="InterPro" id="IPR039667">
    <property type="entry name" value="Dolichyldiphosphatase_PAP2"/>
</dbReference>
<feature type="domain" description="Phosphatidic acid phosphatase type 2/haloperoxidase" evidence="11">
    <location>
        <begin position="83"/>
        <end position="200"/>
    </location>
</feature>
<dbReference type="PANTHER" id="PTHR11247">
    <property type="entry name" value="PALMITOYL-PROTEIN THIOESTERASE/DOLICHYLDIPHOSPHATASE 1"/>
    <property type="match status" value="1"/>
</dbReference>
<keyword evidence="10" id="KW-0732">Signal</keyword>
<feature type="transmembrane region" description="Helical" evidence="9">
    <location>
        <begin position="57"/>
        <end position="78"/>
    </location>
</feature>
<dbReference type="EC" id="3.6.1.43" evidence="9"/>
<gene>
    <name evidence="12" type="ORF">FGIG_07200</name>
</gene>
<dbReference type="GO" id="GO:0005789">
    <property type="term" value="C:endoplasmic reticulum membrane"/>
    <property type="evidence" value="ECO:0007669"/>
    <property type="project" value="UniProtKB-SubCell"/>
</dbReference>
<dbReference type="STRING" id="46835.A0A504YHM8"/>
<keyword evidence="4 9" id="KW-0378">Hydrolase</keyword>
<dbReference type="GO" id="GO:0006487">
    <property type="term" value="P:protein N-linked glycosylation"/>
    <property type="evidence" value="ECO:0007669"/>
    <property type="project" value="UniProtKB-UniRule"/>
</dbReference>
<comment type="function">
    <text evidence="7 9">Required for efficient N-glycosylation. Necessary for maintaining optimal levels of dolichol-linked oligosaccharides. Hydrolyzes dolichyl pyrophosphate at a very high rate and dolichyl monophosphate at a much lower rate. Does not act on phosphatidate.</text>
</comment>
<evidence type="ECO:0000256" key="2">
    <source>
        <dbReference type="ARBA" id="ARBA00005518"/>
    </source>
</evidence>
<dbReference type="Gene3D" id="1.20.144.10">
    <property type="entry name" value="Phosphatidic acid phosphatase type 2/haloperoxidase"/>
    <property type="match status" value="1"/>
</dbReference>
<evidence type="ECO:0000256" key="6">
    <source>
        <dbReference type="ARBA" id="ARBA00023136"/>
    </source>
</evidence>
<name>A0A504YHM8_FASGI</name>
<comment type="similarity">
    <text evidence="2 9">Belongs to the dolichyldiphosphatase family.</text>
</comment>
<evidence type="ECO:0000256" key="5">
    <source>
        <dbReference type="ARBA" id="ARBA00022989"/>
    </source>
</evidence>
<keyword evidence="3 9" id="KW-0812">Transmembrane</keyword>
<organism evidence="12 13">
    <name type="scientific">Fasciola gigantica</name>
    <name type="common">Giant liver fluke</name>
    <dbReference type="NCBI Taxonomy" id="46835"/>
    <lineage>
        <taxon>Eukaryota</taxon>
        <taxon>Metazoa</taxon>
        <taxon>Spiralia</taxon>
        <taxon>Lophotrochozoa</taxon>
        <taxon>Platyhelminthes</taxon>
        <taxon>Trematoda</taxon>
        <taxon>Digenea</taxon>
        <taxon>Plagiorchiida</taxon>
        <taxon>Echinostomata</taxon>
        <taxon>Echinostomatoidea</taxon>
        <taxon>Fasciolidae</taxon>
        <taxon>Fasciola</taxon>
    </lineage>
</organism>
<dbReference type="EMBL" id="SUNJ01009070">
    <property type="protein sequence ID" value="TPP60714.1"/>
    <property type="molecule type" value="Genomic_DNA"/>
</dbReference>
<feature type="chain" id="PRO_5021236386" description="Dolichyldiphosphatase" evidence="10">
    <location>
        <begin position="17"/>
        <end position="283"/>
    </location>
</feature>
<evidence type="ECO:0000256" key="9">
    <source>
        <dbReference type="RuleBase" id="RU367078"/>
    </source>
</evidence>
<comment type="pathway">
    <text evidence="9">Protein modification; protein glycosylation.</text>
</comment>
<dbReference type="CDD" id="cd03382">
    <property type="entry name" value="PAP2_dolichyldiphosphatase"/>
    <property type="match status" value="1"/>
</dbReference>
<sequence length="283" mass="31825">MTLRILILLPHPLARFYLFSFSSGSSKSHNHEGVLQSWTTLDIFHIQYPTGDVIGELLAWCSMIPIFIAIGLVTLVLFKRDLFTMLYFGGLVLNRFCNSVMKKCLKQPRPVVPNRIPPDSFGMPSDHGQFMGFFFSFCALLIILRLGEHSMKHSTRRILLLICAVATTLTCYSRVYLKYHTAGQVLVGTIVGAILGIVWFFSVQCVFSPLFPRLCNSSIGQVFLIQDFTSIPNLLKFEYNNARIMCLSNSSACQTNAIASPAKITTTRNGEPRRARTRVSQKN</sequence>
<feature type="signal peptide" evidence="10">
    <location>
        <begin position="1"/>
        <end position="16"/>
    </location>
</feature>
<dbReference type="Proteomes" id="UP000316759">
    <property type="component" value="Unassembled WGS sequence"/>
</dbReference>
<comment type="subcellular location">
    <subcellularLocation>
        <location evidence="9">Endoplasmic reticulum membrane</location>
        <topology evidence="9">Multi-pass membrane protein</topology>
    </subcellularLocation>
    <subcellularLocation>
        <location evidence="1">Membrane</location>
        <topology evidence="1">Multi-pass membrane protein</topology>
    </subcellularLocation>
</comment>
<dbReference type="AlphaFoldDB" id="A0A504YHM8"/>
<dbReference type="InterPro" id="IPR036938">
    <property type="entry name" value="PAP2/HPO_sf"/>
</dbReference>
<dbReference type="Pfam" id="PF01569">
    <property type="entry name" value="PAP2"/>
    <property type="match status" value="1"/>
</dbReference>
<dbReference type="GO" id="GO:0047874">
    <property type="term" value="F:dolichyldiphosphatase activity"/>
    <property type="evidence" value="ECO:0007669"/>
    <property type="project" value="UniProtKB-UniRule"/>
</dbReference>
<evidence type="ECO:0000256" key="10">
    <source>
        <dbReference type="SAM" id="SignalP"/>
    </source>
</evidence>
<evidence type="ECO:0000256" key="8">
    <source>
        <dbReference type="ARBA" id="ARBA00047349"/>
    </source>
</evidence>
<dbReference type="OrthoDB" id="302705at2759"/>
<comment type="catalytic activity">
    <reaction evidence="8 9">
        <text>a di-trans,poly-cis-dolichyl diphosphate + H2O = a di-trans,poly-cis-dolichyl phosphate + phosphate + H(+)</text>
        <dbReference type="Rhea" id="RHEA:14385"/>
        <dbReference type="Rhea" id="RHEA-COMP:19498"/>
        <dbReference type="Rhea" id="RHEA-COMP:19506"/>
        <dbReference type="ChEBI" id="CHEBI:15377"/>
        <dbReference type="ChEBI" id="CHEBI:15378"/>
        <dbReference type="ChEBI" id="CHEBI:43474"/>
        <dbReference type="ChEBI" id="CHEBI:57497"/>
        <dbReference type="ChEBI" id="CHEBI:57683"/>
        <dbReference type="EC" id="3.6.1.43"/>
    </reaction>
</comment>
<evidence type="ECO:0000256" key="3">
    <source>
        <dbReference type="ARBA" id="ARBA00022692"/>
    </source>
</evidence>
<protein>
    <recommendedName>
        <fullName evidence="9">Dolichyldiphosphatase</fullName>
        <ecNumber evidence="9">3.6.1.43</ecNumber>
    </recommendedName>
</protein>
<dbReference type="InterPro" id="IPR000326">
    <property type="entry name" value="PAP2/HPO"/>
</dbReference>
<keyword evidence="9" id="KW-0256">Endoplasmic reticulum</keyword>
<feature type="transmembrane region" description="Helical" evidence="9">
    <location>
        <begin position="183"/>
        <end position="203"/>
    </location>
</feature>
<dbReference type="UniPathway" id="UPA00378"/>
<proteinExistence type="inferred from homology"/>
<keyword evidence="5 9" id="KW-1133">Transmembrane helix</keyword>
<evidence type="ECO:0000256" key="7">
    <source>
        <dbReference type="ARBA" id="ARBA00024907"/>
    </source>
</evidence>
<dbReference type="PANTHER" id="PTHR11247:SF1">
    <property type="entry name" value="DOLICHYLDIPHOSPHATASE 1"/>
    <property type="match status" value="1"/>
</dbReference>
<dbReference type="SMART" id="SM00014">
    <property type="entry name" value="acidPPc"/>
    <property type="match status" value="1"/>
</dbReference>
<evidence type="ECO:0000259" key="11">
    <source>
        <dbReference type="SMART" id="SM00014"/>
    </source>
</evidence>
<evidence type="ECO:0000256" key="4">
    <source>
        <dbReference type="ARBA" id="ARBA00022801"/>
    </source>
</evidence>
<evidence type="ECO:0000313" key="13">
    <source>
        <dbReference type="Proteomes" id="UP000316759"/>
    </source>
</evidence>
<feature type="transmembrane region" description="Helical" evidence="9">
    <location>
        <begin position="158"/>
        <end position="177"/>
    </location>
</feature>
<dbReference type="SUPFAM" id="SSF48317">
    <property type="entry name" value="Acid phosphatase/Vanadium-dependent haloperoxidase"/>
    <property type="match status" value="1"/>
</dbReference>
<reference evidence="12 13" key="1">
    <citation type="submission" date="2019-04" db="EMBL/GenBank/DDBJ databases">
        <title>Annotation for the trematode Fasciola gigantica.</title>
        <authorList>
            <person name="Choi Y.-J."/>
        </authorList>
    </citation>
    <scope>NUCLEOTIDE SEQUENCE [LARGE SCALE GENOMIC DNA]</scope>
    <source>
        <strain evidence="12">Uganda_cow_1</strain>
    </source>
</reference>
<accession>A0A504YHM8</accession>
<dbReference type="GO" id="GO:0008610">
    <property type="term" value="P:lipid biosynthetic process"/>
    <property type="evidence" value="ECO:0007669"/>
    <property type="project" value="TreeGrafter"/>
</dbReference>
<comment type="caution">
    <text evidence="12">The sequence shown here is derived from an EMBL/GenBank/DDBJ whole genome shotgun (WGS) entry which is preliminary data.</text>
</comment>